<reference evidence="2 3" key="1">
    <citation type="journal article" date="2010" name="Mol. Plant Microbe Interact.">
        <title>Streptomyces scabies 87-22 contains a coronafacic acid-like biosynthetic cluster that contributes to plant-microbe interactions.</title>
        <authorList>
            <person name="Bignell D.R."/>
            <person name="Seipke R.F."/>
            <person name="Huguet-Tapia J.C."/>
            <person name="Chambers A.H."/>
            <person name="Parry R.J."/>
            <person name="Loria R."/>
        </authorList>
    </citation>
    <scope>NUCLEOTIDE SEQUENCE [LARGE SCALE GENOMIC DNA]</scope>
    <source>
        <strain evidence="2 3">87.22</strain>
    </source>
</reference>
<keyword evidence="1" id="KW-1133">Transmembrane helix</keyword>
<evidence type="ECO:0000313" key="2">
    <source>
        <dbReference type="EMBL" id="CBG73087.1"/>
    </source>
</evidence>
<organism evidence="2 3">
    <name type="scientific">Streptomyces scabiei (strain 87.22)</name>
    <dbReference type="NCBI Taxonomy" id="680198"/>
    <lineage>
        <taxon>Bacteria</taxon>
        <taxon>Bacillati</taxon>
        <taxon>Actinomycetota</taxon>
        <taxon>Actinomycetes</taxon>
        <taxon>Kitasatosporales</taxon>
        <taxon>Streptomycetaceae</taxon>
        <taxon>Streptomyces</taxon>
    </lineage>
</organism>
<accession>C9Z8Z8</accession>
<proteinExistence type="predicted"/>
<dbReference type="Proteomes" id="UP000001444">
    <property type="component" value="Chromosome"/>
</dbReference>
<keyword evidence="1" id="KW-0812">Transmembrane</keyword>
<feature type="transmembrane region" description="Helical" evidence="1">
    <location>
        <begin position="28"/>
        <end position="45"/>
    </location>
</feature>
<keyword evidence="3" id="KW-1185">Reference proteome</keyword>
<keyword evidence="1" id="KW-0472">Membrane</keyword>
<feature type="transmembrane region" description="Helical" evidence="1">
    <location>
        <begin position="52"/>
        <end position="71"/>
    </location>
</feature>
<dbReference type="GeneID" id="24312335"/>
<protein>
    <submittedName>
        <fullName evidence="2">Putative phage-encoded membrane protein</fullName>
    </submittedName>
</protein>
<evidence type="ECO:0000313" key="3">
    <source>
        <dbReference type="Proteomes" id="UP000001444"/>
    </source>
</evidence>
<gene>
    <name evidence="2" type="ordered locus">SCAB_60681</name>
</gene>
<dbReference type="AlphaFoldDB" id="C9Z8Z8"/>
<dbReference type="KEGG" id="scb:SCAB_60681"/>
<evidence type="ECO:0000256" key="1">
    <source>
        <dbReference type="SAM" id="Phobius"/>
    </source>
</evidence>
<dbReference type="HOGENOM" id="CLU_2556953_0_0_11"/>
<dbReference type="EMBL" id="FN554889">
    <property type="protein sequence ID" value="CBG73087.1"/>
    <property type="molecule type" value="Genomic_DNA"/>
</dbReference>
<dbReference type="STRING" id="680198.SCAB_60681"/>
<dbReference type="RefSeq" id="WP_013003648.1">
    <property type="nucleotide sequence ID" value="NC_013929.1"/>
</dbReference>
<name>C9Z8Z8_STRSW</name>
<sequence>MPPLYIAALTAALAAVVCLCCNASDGWFFGLLALTCLLAAAYEAYQERDPVAVGFLTGAGLFGVLAVRAIVRDRDRRAGETP</sequence>